<keyword evidence="5" id="KW-1185">Reference proteome</keyword>
<evidence type="ECO:0000256" key="2">
    <source>
        <dbReference type="SAM" id="Phobius"/>
    </source>
</evidence>
<dbReference type="PANTHER" id="PTHR46007:SF12">
    <property type="entry name" value="C2H2-TYPE DOMAIN-CONTAINING PROTEIN-RELATED"/>
    <property type="match status" value="1"/>
</dbReference>
<feature type="transmembrane region" description="Helical" evidence="2">
    <location>
        <begin position="386"/>
        <end position="411"/>
    </location>
</feature>
<dbReference type="SUPFAM" id="SSF46565">
    <property type="entry name" value="Chaperone J-domain"/>
    <property type="match status" value="1"/>
</dbReference>
<dbReference type="Pfam" id="PF00226">
    <property type="entry name" value="DnaJ"/>
    <property type="match status" value="1"/>
</dbReference>
<keyword evidence="2" id="KW-1133">Transmembrane helix</keyword>
<sequence>MRSTTTKTAARAFTDFFHRRILSSSCLPRPYRSLYSSSATRTRTRTKAISILQGNDGRGIVGCHYCYQHPLSTISSRCNYSSSNYKSSSSSNSRNKSKKRFDLQALPFSISPEEALESFRKWAENDQGLRYLMSYNSVRISAAMVPVWSFDLNIRFKQQQQQQQQQQYSWKPPIFQAYDQGGQQNNNRQGTIYLPGGLSAYSGYSYRRSLINPVHSTTLIFMGEQTQPFGGWMLNDMVLKESGNPIPVIPDAWNSTQGRAFSVVKEELQELADEAWINDNDDGIPPTVQTQVVTARRILMPTFVIEYNILGLEYRAFVSGCDRSAPVGGVSHRMFESNNITMGGLSPEFYRSSQNLLTQLSSNASRLIRTMNLPILVGLLRPLFNVLWFIFIRLLSITPVIGVAGGLFTGFRKILQPWMDNRKASADWERQRQHEAEMVQDADNDTNSTTNNKSNMNDFTDFSGNARAHFNKNKDAILRSLSGDAKHKEGDFDWYSDWEAWAQQQWKQQASQQQQQQQYQSYYNNQQKQQQQQQQRRSKATKNKKYDDNEYKWPFDVHDPYSVLGIDHHATDSEVSNAFRKEMLQYHPDTQPNVSEAQKRRFIERSKHITNAYRTIKTERKKSTGRKKK</sequence>
<keyword evidence="2" id="KW-0812">Transmembrane</keyword>
<evidence type="ECO:0000259" key="3">
    <source>
        <dbReference type="PROSITE" id="PS50076"/>
    </source>
</evidence>
<keyword evidence="2" id="KW-0472">Membrane</keyword>
<organism evidence="4 5">
    <name type="scientific">Fragilariopsis cylindrus CCMP1102</name>
    <dbReference type="NCBI Taxonomy" id="635003"/>
    <lineage>
        <taxon>Eukaryota</taxon>
        <taxon>Sar</taxon>
        <taxon>Stramenopiles</taxon>
        <taxon>Ochrophyta</taxon>
        <taxon>Bacillariophyta</taxon>
        <taxon>Bacillariophyceae</taxon>
        <taxon>Bacillariophycidae</taxon>
        <taxon>Bacillariales</taxon>
        <taxon>Bacillariaceae</taxon>
        <taxon>Fragilariopsis</taxon>
    </lineage>
</organism>
<feature type="region of interest" description="Disordered" evidence="1">
    <location>
        <begin position="519"/>
        <end position="551"/>
    </location>
</feature>
<dbReference type="InParanoid" id="A0A1E7FT81"/>
<dbReference type="Gene3D" id="1.10.287.110">
    <property type="entry name" value="DnaJ domain"/>
    <property type="match status" value="1"/>
</dbReference>
<evidence type="ECO:0000313" key="5">
    <source>
        <dbReference type="Proteomes" id="UP000095751"/>
    </source>
</evidence>
<dbReference type="SMART" id="SM00271">
    <property type="entry name" value="DnaJ"/>
    <property type="match status" value="1"/>
</dbReference>
<dbReference type="KEGG" id="fcy:FRACYDRAFT_181187"/>
<dbReference type="EMBL" id="KV784354">
    <property type="protein sequence ID" value="OEU21023.1"/>
    <property type="molecule type" value="Genomic_DNA"/>
</dbReference>
<feature type="region of interest" description="Disordered" evidence="1">
    <location>
        <begin position="429"/>
        <end position="457"/>
    </location>
</feature>
<evidence type="ECO:0000313" key="4">
    <source>
        <dbReference type="EMBL" id="OEU21023.1"/>
    </source>
</evidence>
<dbReference type="Proteomes" id="UP000095751">
    <property type="component" value="Unassembled WGS sequence"/>
</dbReference>
<dbReference type="InterPro" id="IPR051647">
    <property type="entry name" value="Mediator_comp_sub12"/>
</dbReference>
<evidence type="ECO:0000256" key="1">
    <source>
        <dbReference type="SAM" id="MobiDB-lite"/>
    </source>
</evidence>
<feature type="compositionally biased region" description="Low complexity" evidence="1">
    <location>
        <begin position="445"/>
        <end position="457"/>
    </location>
</feature>
<dbReference type="PRINTS" id="PR00625">
    <property type="entry name" value="JDOMAIN"/>
</dbReference>
<dbReference type="GO" id="GO:0045944">
    <property type="term" value="P:positive regulation of transcription by RNA polymerase II"/>
    <property type="evidence" value="ECO:0007669"/>
    <property type="project" value="TreeGrafter"/>
</dbReference>
<reference evidence="4 5" key="1">
    <citation type="submission" date="2016-09" db="EMBL/GenBank/DDBJ databases">
        <title>Extensive genetic diversity and differential bi-allelic expression allows diatom success in the polar Southern Ocean.</title>
        <authorList>
            <consortium name="DOE Joint Genome Institute"/>
            <person name="Mock T."/>
            <person name="Otillar R.P."/>
            <person name="Strauss J."/>
            <person name="Dupont C."/>
            <person name="Frickenhaus S."/>
            <person name="Maumus F."/>
            <person name="Mcmullan M."/>
            <person name="Sanges R."/>
            <person name="Schmutz J."/>
            <person name="Toseland A."/>
            <person name="Valas R."/>
            <person name="Veluchamy A."/>
            <person name="Ward B.J."/>
            <person name="Allen A."/>
            <person name="Barry K."/>
            <person name="Falciatore A."/>
            <person name="Ferrante M."/>
            <person name="Fortunato A.E."/>
            <person name="Gloeckner G."/>
            <person name="Gruber A."/>
            <person name="Hipkin R."/>
            <person name="Janech M."/>
            <person name="Kroth P."/>
            <person name="Leese F."/>
            <person name="Lindquist E."/>
            <person name="Lyon B.R."/>
            <person name="Martin J."/>
            <person name="Mayer C."/>
            <person name="Parker M."/>
            <person name="Quesneville H."/>
            <person name="Raymond J."/>
            <person name="Uhlig C."/>
            <person name="Valentin K.U."/>
            <person name="Worden A.Z."/>
            <person name="Armbrust E.V."/>
            <person name="Bowler C."/>
            <person name="Green B."/>
            <person name="Moulton V."/>
            <person name="Van Oosterhout C."/>
            <person name="Grigoriev I."/>
        </authorList>
    </citation>
    <scope>NUCLEOTIDE SEQUENCE [LARGE SCALE GENOMIC DNA]</scope>
    <source>
        <strain evidence="4 5">CCMP1102</strain>
    </source>
</reference>
<dbReference type="OrthoDB" id="442087at2759"/>
<feature type="domain" description="J" evidence="3">
    <location>
        <begin position="559"/>
        <end position="629"/>
    </location>
</feature>
<gene>
    <name evidence="4" type="ORF">FRACYDRAFT_181187</name>
</gene>
<protein>
    <recommendedName>
        <fullName evidence="3">J domain-containing protein</fullName>
    </recommendedName>
</protein>
<dbReference type="GO" id="GO:0016592">
    <property type="term" value="C:mediator complex"/>
    <property type="evidence" value="ECO:0007669"/>
    <property type="project" value="TreeGrafter"/>
</dbReference>
<dbReference type="CDD" id="cd06257">
    <property type="entry name" value="DnaJ"/>
    <property type="match status" value="1"/>
</dbReference>
<dbReference type="InterPro" id="IPR001623">
    <property type="entry name" value="DnaJ_domain"/>
</dbReference>
<proteinExistence type="predicted"/>
<dbReference type="GO" id="GO:0003713">
    <property type="term" value="F:transcription coactivator activity"/>
    <property type="evidence" value="ECO:0007669"/>
    <property type="project" value="TreeGrafter"/>
</dbReference>
<dbReference type="AlphaFoldDB" id="A0A1E7FT81"/>
<feature type="compositionally biased region" description="Low complexity" evidence="1">
    <location>
        <begin position="519"/>
        <end position="535"/>
    </location>
</feature>
<dbReference type="PROSITE" id="PS50076">
    <property type="entry name" value="DNAJ_2"/>
    <property type="match status" value="1"/>
</dbReference>
<dbReference type="InterPro" id="IPR036869">
    <property type="entry name" value="J_dom_sf"/>
</dbReference>
<dbReference type="PANTHER" id="PTHR46007">
    <property type="entry name" value="MEDIATOR OF RNA POLYMERASE II TRANSCRIPTION SUBUNIT 12"/>
    <property type="match status" value="1"/>
</dbReference>
<name>A0A1E7FT81_9STRA</name>
<accession>A0A1E7FT81</accession>